<dbReference type="InterPro" id="IPR038717">
    <property type="entry name" value="Tc1-like_DDE_dom"/>
</dbReference>
<feature type="domain" description="Tc1-like transposase DDE" evidence="1">
    <location>
        <begin position="208"/>
        <end position="279"/>
    </location>
</feature>
<dbReference type="GO" id="GO:0003676">
    <property type="term" value="F:nucleic acid binding"/>
    <property type="evidence" value="ECO:0007669"/>
    <property type="project" value="InterPro"/>
</dbReference>
<dbReference type="PANTHER" id="PTHR46564:SF1">
    <property type="entry name" value="TRANSPOSASE"/>
    <property type="match status" value="1"/>
</dbReference>
<proteinExistence type="predicted"/>
<dbReference type="EMBL" id="JAANQT010004262">
    <property type="protein sequence ID" value="KAG1299927.1"/>
    <property type="molecule type" value="Genomic_DNA"/>
</dbReference>
<protein>
    <recommendedName>
        <fullName evidence="1">Tc1-like transposase DDE domain-containing protein</fullName>
    </recommendedName>
</protein>
<dbReference type="InterPro" id="IPR036397">
    <property type="entry name" value="RNaseH_sf"/>
</dbReference>
<evidence type="ECO:0000313" key="2">
    <source>
        <dbReference type="EMBL" id="KAG1299927.1"/>
    </source>
</evidence>
<dbReference type="Proteomes" id="UP000716291">
    <property type="component" value="Unassembled WGS sequence"/>
</dbReference>
<evidence type="ECO:0000259" key="1">
    <source>
        <dbReference type="Pfam" id="PF13358"/>
    </source>
</evidence>
<reference evidence="2" key="1">
    <citation type="journal article" date="2020" name="Microb. Genom.">
        <title>Genetic diversity of clinical and environmental Mucorales isolates obtained from an investigation of mucormycosis cases among solid organ transplant recipients.</title>
        <authorList>
            <person name="Nguyen M.H."/>
            <person name="Kaul D."/>
            <person name="Muto C."/>
            <person name="Cheng S.J."/>
            <person name="Richter R.A."/>
            <person name="Bruno V.M."/>
            <person name="Liu G."/>
            <person name="Beyhan S."/>
            <person name="Sundermann A.J."/>
            <person name="Mounaud S."/>
            <person name="Pasculle A.W."/>
            <person name="Nierman W.C."/>
            <person name="Driscoll E."/>
            <person name="Cumbie R."/>
            <person name="Clancy C.J."/>
            <person name="Dupont C.L."/>
        </authorList>
    </citation>
    <scope>NUCLEOTIDE SEQUENCE</scope>
    <source>
        <strain evidence="2">GL11</strain>
    </source>
</reference>
<dbReference type="PANTHER" id="PTHR46564">
    <property type="entry name" value="TRANSPOSASE"/>
    <property type="match status" value="1"/>
</dbReference>
<name>A0A9P6WWJ7_RHIOR</name>
<organism evidence="2 3">
    <name type="scientific">Rhizopus oryzae</name>
    <name type="common">Mucormycosis agent</name>
    <name type="synonym">Rhizopus arrhizus var. delemar</name>
    <dbReference type="NCBI Taxonomy" id="64495"/>
    <lineage>
        <taxon>Eukaryota</taxon>
        <taxon>Fungi</taxon>
        <taxon>Fungi incertae sedis</taxon>
        <taxon>Mucoromycota</taxon>
        <taxon>Mucoromycotina</taxon>
        <taxon>Mucoromycetes</taxon>
        <taxon>Mucorales</taxon>
        <taxon>Mucorineae</taxon>
        <taxon>Rhizopodaceae</taxon>
        <taxon>Rhizopus</taxon>
    </lineage>
</organism>
<keyword evidence="3" id="KW-1185">Reference proteome</keyword>
<dbReference type="AlphaFoldDB" id="A0A9P6WWJ7"/>
<dbReference type="Pfam" id="PF13358">
    <property type="entry name" value="DDE_3"/>
    <property type="match status" value="1"/>
</dbReference>
<accession>A0A9P6WWJ7</accession>
<dbReference type="OrthoDB" id="2288291at2759"/>
<dbReference type="Gene3D" id="3.30.420.10">
    <property type="entry name" value="Ribonuclease H-like superfamily/Ribonuclease H"/>
    <property type="match status" value="1"/>
</dbReference>
<sequence length="314" mass="36403">MNNNIFYEDEQGNILNEQGDEAMDLVEEVDLYNVATGELDTKMEEIAEELATESVAGRKIKLWKAALSDHKTKVEPRAAQKWANNKARFSREFDGSVREFQLERNFCVGDFILYEYNLTSKRATLQSLARNSAENLEKCYQWAQKWVETTDMNYLTNCVSVDEAGFNINMRSLNALVQLEGVFKPKKVKVDGSRKRKMPSISKTLDEMNKFPEKRNFYIVMDNAPIHTSQDITNLIEIRDYEAIYLPPYSSELNSIENFWSVVKNSIKRSVFQETEDLKTRISEVSQSVSRKTLHNITQHSVENFQKCFDKEPL</sequence>
<evidence type="ECO:0000313" key="3">
    <source>
        <dbReference type="Proteomes" id="UP000716291"/>
    </source>
</evidence>
<comment type="caution">
    <text evidence="2">The sequence shown here is derived from an EMBL/GenBank/DDBJ whole genome shotgun (WGS) entry which is preliminary data.</text>
</comment>
<gene>
    <name evidence="2" type="ORF">G6F64_012787</name>
</gene>